<accession>A0AAW0BR64</accession>
<reference evidence="1 2" key="1">
    <citation type="journal article" date="2024" name="J Genomics">
        <title>Draft genome sequencing and assembly of Favolaschia claudopus CIRM-BRFM 2984 isolated from oak limbs.</title>
        <authorList>
            <person name="Navarro D."/>
            <person name="Drula E."/>
            <person name="Chaduli D."/>
            <person name="Cazenave R."/>
            <person name="Ahrendt S."/>
            <person name="Wang J."/>
            <person name="Lipzen A."/>
            <person name="Daum C."/>
            <person name="Barry K."/>
            <person name="Grigoriev I.V."/>
            <person name="Favel A."/>
            <person name="Rosso M.N."/>
            <person name="Martin F."/>
        </authorList>
    </citation>
    <scope>NUCLEOTIDE SEQUENCE [LARGE SCALE GENOMIC DNA]</scope>
    <source>
        <strain evidence="1 2">CIRM-BRFM 2984</strain>
    </source>
</reference>
<evidence type="ECO:0000313" key="2">
    <source>
        <dbReference type="Proteomes" id="UP001362999"/>
    </source>
</evidence>
<gene>
    <name evidence="1" type="ORF">R3P38DRAFT_2775743</name>
</gene>
<sequence length="163" mass="18424">MAENLVQVPDKPVPNSFIAGFPPISLGPWATIFHKIRAIAHNWATGARRHCLRGYHGYLPYMVMQVFWPQLYCQPHVKPSLTLLPFGGVLRPKYLHYHIWKVGAKHPETTGSGVDIIDNCLLHPQCQAARKENGRKPGTSSKQTCTKQLCYWNSTGFSRFLGK</sequence>
<organism evidence="1 2">
    <name type="scientific">Favolaschia claudopus</name>
    <dbReference type="NCBI Taxonomy" id="2862362"/>
    <lineage>
        <taxon>Eukaryota</taxon>
        <taxon>Fungi</taxon>
        <taxon>Dikarya</taxon>
        <taxon>Basidiomycota</taxon>
        <taxon>Agaricomycotina</taxon>
        <taxon>Agaricomycetes</taxon>
        <taxon>Agaricomycetidae</taxon>
        <taxon>Agaricales</taxon>
        <taxon>Marasmiineae</taxon>
        <taxon>Mycenaceae</taxon>
        <taxon>Favolaschia</taxon>
    </lineage>
</organism>
<dbReference type="Proteomes" id="UP001362999">
    <property type="component" value="Unassembled WGS sequence"/>
</dbReference>
<name>A0AAW0BR64_9AGAR</name>
<evidence type="ECO:0000313" key="1">
    <source>
        <dbReference type="EMBL" id="KAK7029163.1"/>
    </source>
</evidence>
<dbReference type="AlphaFoldDB" id="A0AAW0BR64"/>
<comment type="caution">
    <text evidence="1">The sequence shown here is derived from an EMBL/GenBank/DDBJ whole genome shotgun (WGS) entry which is preliminary data.</text>
</comment>
<proteinExistence type="predicted"/>
<keyword evidence="2" id="KW-1185">Reference proteome</keyword>
<protein>
    <submittedName>
        <fullName evidence="1">Uncharacterized protein</fullName>
    </submittedName>
</protein>
<dbReference type="EMBL" id="JAWWNJ010000027">
    <property type="protein sequence ID" value="KAK7029163.1"/>
    <property type="molecule type" value="Genomic_DNA"/>
</dbReference>